<feature type="compositionally biased region" description="Low complexity" evidence="2">
    <location>
        <begin position="284"/>
        <end position="297"/>
    </location>
</feature>
<dbReference type="GO" id="GO:0008270">
    <property type="term" value="F:zinc ion binding"/>
    <property type="evidence" value="ECO:0007669"/>
    <property type="project" value="UniProtKB-KW"/>
</dbReference>
<evidence type="ECO:0000259" key="3">
    <source>
        <dbReference type="PROSITE" id="PS50157"/>
    </source>
</evidence>
<protein>
    <recommendedName>
        <fullName evidence="3">C2H2-type domain-containing protein</fullName>
    </recommendedName>
</protein>
<dbReference type="AlphaFoldDB" id="A0A9P6AK85"/>
<keyword evidence="5" id="KW-1185">Reference proteome</keyword>
<name>A0A9P6AK85_9AGAM</name>
<feature type="region of interest" description="Disordered" evidence="2">
    <location>
        <begin position="276"/>
        <end position="410"/>
    </location>
</feature>
<evidence type="ECO:0000313" key="5">
    <source>
        <dbReference type="Proteomes" id="UP000886523"/>
    </source>
</evidence>
<feature type="region of interest" description="Disordered" evidence="2">
    <location>
        <begin position="141"/>
        <end position="207"/>
    </location>
</feature>
<reference evidence="4" key="1">
    <citation type="journal article" date="2020" name="Nat. Commun.">
        <title>Large-scale genome sequencing of mycorrhizal fungi provides insights into the early evolution of symbiotic traits.</title>
        <authorList>
            <person name="Miyauchi S."/>
            <person name="Kiss E."/>
            <person name="Kuo A."/>
            <person name="Drula E."/>
            <person name="Kohler A."/>
            <person name="Sanchez-Garcia M."/>
            <person name="Morin E."/>
            <person name="Andreopoulos B."/>
            <person name="Barry K.W."/>
            <person name="Bonito G."/>
            <person name="Buee M."/>
            <person name="Carver A."/>
            <person name="Chen C."/>
            <person name="Cichocki N."/>
            <person name="Clum A."/>
            <person name="Culley D."/>
            <person name="Crous P.W."/>
            <person name="Fauchery L."/>
            <person name="Girlanda M."/>
            <person name="Hayes R.D."/>
            <person name="Keri Z."/>
            <person name="LaButti K."/>
            <person name="Lipzen A."/>
            <person name="Lombard V."/>
            <person name="Magnuson J."/>
            <person name="Maillard F."/>
            <person name="Murat C."/>
            <person name="Nolan M."/>
            <person name="Ohm R.A."/>
            <person name="Pangilinan J."/>
            <person name="Pereira M.F."/>
            <person name="Perotto S."/>
            <person name="Peter M."/>
            <person name="Pfister S."/>
            <person name="Riley R."/>
            <person name="Sitrit Y."/>
            <person name="Stielow J.B."/>
            <person name="Szollosi G."/>
            <person name="Zifcakova L."/>
            <person name="Stursova M."/>
            <person name="Spatafora J.W."/>
            <person name="Tedersoo L."/>
            <person name="Vaario L.M."/>
            <person name="Yamada A."/>
            <person name="Yan M."/>
            <person name="Wang P."/>
            <person name="Xu J."/>
            <person name="Bruns T."/>
            <person name="Baldrian P."/>
            <person name="Vilgalys R."/>
            <person name="Dunand C."/>
            <person name="Henrissat B."/>
            <person name="Grigoriev I.V."/>
            <person name="Hibbett D."/>
            <person name="Nagy L.G."/>
            <person name="Martin F.M."/>
        </authorList>
    </citation>
    <scope>NUCLEOTIDE SEQUENCE</scope>
    <source>
        <strain evidence="4">UP504</strain>
    </source>
</reference>
<feature type="compositionally biased region" description="Polar residues" evidence="2">
    <location>
        <begin position="141"/>
        <end position="163"/>
    </location>
</feature>
<organism evidence="4 5">
    <name type="scientific">Hydnum rufescens UP504</name>
    <dbReference type="NCBI Taxonomy" id="1448309"/>
    <lineage>
        <taxon>Eukaryota</taxon>
        <taxon>Fungi</taxon>
        <taxon>Dikarya</taxon>
        <taxon>Basidiomycota</taxon>
        <taxon>Agaricomycotina</taxon>
        <taxon>Agaricomycetes</taxon>
        <taxon>Cantharellales</taxon>
        <taxon>Hydnaceae</taxon>
        <taxon>Hydnum</taxon>
    </lineage>
</organism>
<dbReference type="Proteomes" id="UP000886523">
    <property type="component" value="Unassembled WGS sequence"/>
</dbReference>
<accession>A0A9P6AK85</accession>
<keyword evidence="1" id="KW-0862">Zinc</keyword>
<comment type="caution">
    <text evidence="4">The sequence shown here is derived from an EMBL/GenBank/DDBJ whole genome shotgun (WGS) entry which is preliminary data.</text>
</comment>
<evidence type="ECO:0000313" key="4">
    <source>
        <dbReference type="EMBL" id="KAF9507318.1"/>
    </source>
</evidence>
<dbReference type="InterPro" id="IPR013087">
    <property type="entry name" value="Znf_C2H2_type"/>
</dbReference>
<keyword evidence="1" id="KW-0479">Metal-binding</keyword>
<feature type="compositionally biased region" description="Low complexity" evidence="2">
    <location>
        <begin position="359"/>
        <end position="407"/>
    </location>
</feature>
<feature type="compositionally biased region" description="Basic and acidic residues" evidence="2">
    <location>
        <begin position="307"/>
        <end position="317"/>
    </location>
</feature>
<feature type="compositionally biased region" description="Basic and acidic residues" evidence="2">
    <location>
        <begin position="510"/>
        <end position="521"/>
    </location>
</feature>
<dbReference type="EMBL" id="MU129084">
    <property type="protein sequence ID" value="KAF9507318.1"/>
    <property type="molecule type" value="Genomic_DNA"/>
</dbReference>
<feature type="region of interest" description="Disordered" evidence="2">
    <location>
        <begin position="481"/>
        <end position="529"/>
    </location>
</feature>
<evidence type="ECO:0000256" key="2">
    <source>
        <dbReference type="SAM" id="MobiDB-lite"/>
    </source>
</evidence>
<feature type="region of interest" description="Disordered" evidence="2">
    <location>
        <begin position="423"/>
        <end position="460"/>
    </location>
</feature>
<dbReference type="PROSITE" id="PS50157">
    <property type="entry name" value="ZINC_FINGER_C2H2_2"/>
    <property type="match status" value="1"/>
</dbReference>
<feature type="domain" description="C2H2-type" evidence="3">
    <location>
        <begin position="47"/>
        <end position="75"/>
    </location>
</feature>
<gene>
    <name evidence="4" type="ORF">BS47DRAFT_320163</name>
</gene>
<keyword evidence="1" id="KW-0863">Zinc-finger</keyword>
<evidence type="ECO:0000256" key="1">
    <source>
        <dbReference type="PROSITE-ProRule" id="PRU00042"/>
    </source>
</evidence>
<feature type="compositionally biased region" description="Polar residues" evidence="2">
    <location>
        <begin position="196"/>
        <end position="206"/>
    </location>
</feature>
<proteinExistence type="predicted"/>
<sequence length="546" mass="58972">MIHHPRENARTSVAPVLVSSHALDAIPSLTGPAPSGCTCCHILERTHVCSKCQRRFSVVSNMKRHYKTCGLGKRSIHRSTLSKSHVQSYPPQFIHAPNASHRGIDQQSLSLPPIALSPVTAVYPSTSILSSITSQHGMSWSAPSTSLARLSQTSTPYSTNNSPHDADDHTSRSSHSISPTSYVSSPDHDKNPYMGYTNTSIQSQGHPSYVPPAPRIVYSDGTIAPSLASLPPLRSQIPVLTPPHPHSHHNRALIPLRTHPSTSSYSPPTPIVVASPSHVPAADLSPPGSLPPYSSLPQNCPIDNNYNDDRRSPEPYHHPFSGRVGGASLSSSPPPPLPAHLQQRRSMPISNDAFPGPTLASPLPHLQPPLHSLQAASSPTSPLPTPVSVFQSKSQSSKSKTAKEQAQPRTRRRWIPHSLSHFKNADTLSSSGPFKYKPSGGPGTSTITAPLQPIKPRGRPIPLGGPGSVVSGNNHAVQIHDGVQGENTPEQGQGEEWEERDSYDTTVPREPYHSKSWRERLPGPGLLPADEFVKDARRARNWVVLT</sequence>